<feature type="domain" description="DUF4773" evidence="2">
    <location>
        <begin position="225"/>
        <end position="333"/>
    </location>
</feature>
<comment type="caution">
    <text evidence="3">The sequence shown here is derived from an EMBL/GenBank/DDBJ whole genome shotgun (WGS) entry which is preliminary data.</text>
</comment>
<reference evidence="3 4" key="1">
    <citation type="journal article" date="2018" name="Sci. Rep.">
        <title>Comparative analysis of the Pocillopora damicornis genome highlights role of immune system in coral evolution.</title>
        <authorList>
            <person name="Cunning R."/>
            <person name="Bay R.A."/>
            <person name="Gillette P."/>
            <person name="Baker A.C."/>
            <person name="Traylor-Knowles N."/>
        </authorList>
    </citation>
    <scope>NUCLEOTIDE SEQUENCE [LARGE SCALE GENOMIC DNA]</scope>
    <source>
        <strain evidence="3">RSMAS</strain>
        <tissue evidence="3">Whole animal</tissue>
    </source>
</reference>
<dbReference type="STRING" id="46731.A0A3M6U3Q8"/>
<name>A0A3M6U3Q8_POCDA</name>
<keyword evidence="1" id="KW-1133">Transmembrane helix</keyword>
<dbReference type="AlphaFoldDB" id="A0A3M6U3Q8"/>
<feature type="domain" description="DUF4773" evidence="2">
    <location>
        <begin position="53"/>
        <end position="168"/>
    </location>
</feature>
<dbReference type="Proteomes" id="UP000275408">
    <property type="component" value="Unassembled WGS sequence"/>
</dbReference>
<keyword evidence="1" id="KW-0472">Membrane</keyword>
<evidence type="ECO:0000313" key="4">
    <source>
        <dbReference type="Proteomes" id="UP000275408"/>
    </source>
</evidence>
<dbReference type="Pfam" id="PF15998">
    <property type="entry name" value="DUF4773"/>
    <property type="match status" value="2"/>
</dbReference>
<sequence>QFVTTRNHNTMGRLLEVIAFLVFCNLVYTMPVWDNEEEADFSPSSVEIIRRRCSCSDHHQKCGCCLQIRAPAFQNYEEADVCMNSSFTTSPLAVDFLMTWNKREVLNRTISDSRPQPLCFDIPLPNYGKACVKFTKNTIEKDHIRWCAALEFKSKHNGRDIPLGCFFFRGEDGHGVEMGTFLDPVSFISLLEDVFQASKVKNQIDSTSSLTGPALETWNGDKNGCQCSKFPPECECSLRIQIFGIKLEASVSASMDPDGGGFDLKMVVNGHIIFDQKISVKNPPPICHDVTVFDVTLNACIKLTDVSLKPSHMGACLEVDVDSYTFHLGCFYMATYRDLRIILVE</sequence>
<dbReference type="InterPro" id="IPR031941">
    <property type="entry name" value="DUF4773"/>
</dbReference>
<evidence type="ECO:0000256" key="1">
    <source>
        <dbReference type="SAM" id="Phobius"/>
    </source>
</evidence>
<accession>A0A3M6U3Q8</accession>
<dbReference type="PANTHER" id="PTHR36299">
    <property type="entry name" value="AGAP008005-PA"/>
    <property type="match status" value="1"/>
</dbReference>
<protein>
    <recommendedName>
        <fullName evidence="2">DUF4773 domain-containing protein</fullName>
    </recommendedName>
</protein>
<evidence type="ECO:0000313" key="3">
    <source>
        <dbReference type="EMBL" id="RMX48118.1"/>
    </source>
</evidence>
<dbReference type="OrthoDB" id="5952164at2759"/>
<proteinExistence type="predicted"/>
<feature type="transmembrane region" description="Helical" evidence="1">
    <location>
        <begin position="14"/>
        <end position="33"/>
    </location>
</feature>
<feature type="non-terminal residue" evidence="3">
    <location>
        <position position="1"/>
    </location>
</feature>
<keyword evidence="4" id="KW-1185">Reference proteome</keyword>
<organism evidence="3 4">
    <name type="scientific">Pocillopora damicornis</name>
    <name type="common">Cauliflower coral</name>
    <name type="synonym">Millepora damicornis</name>
    <dbReference type="NCBI Taxonomy" id="46731"/>
    <lineage>
        <taxon>Eukaryota</taxon>
        <taxon>Metazoa</taxon>
        <taxon>Cnidaria</taxon>
        <taxon>Anthozoa</taxon>
        <taxon>Hexacorallia</taxon>
        <taxon>Scleractinia</taxon>
        <taxon>Astrocoeniina</taxon>
        <taxon>Pocilloporidae</taxon>
        <taxon>Pocillopora</taxon>
    </lineage>
</organism>
<dbReference type="EMBL" id="RCHS01002311">
    <property type="protein sequence ID" value="RMX48118.1"/>
    <property type="molecule type" value="Genomic_DNA"/>
</dbReference>
<keyword evidence="1" id="KW-0812">Transmembrane</keyword>
<evidence type="ECO:0000259" key="2">
    <source>
        <dbReference type="Pfam" id="PF15998"/>
    </source>
</evidence>
<dbReference type="PANTHER" id="PTHR36299:SF2">
    <property type="entry name" value="DUF4773 DOMAIN-CONTAINING PROTEIN"/>
    <property type="match status" value="1"/>
</dbReference>
<gene>
    <name evidence="3" type="ORF">pdam_00002579</name>
</gene>